<name>A0A0A9AKQ9_ARUDO</name>
<reference evidence="1" key="2">
    <citation type="journal article" date="2015" name="Data Brief">
        <title>Shoot transcriptome of the giant reed, Arundo donax.</title>
        <authorList>
            <person name="Barrero R.A."/>
            <person name="Guerrero F.D."/>
            <person name="Moolhuijzen P."/>
            <person name="Goolsby J.A."/>
            <person name="Tidwell J."/>
            <person name="Bellgard S.E."/>
            <person name="Bellgard M.I."/>
        </authorList>
    </citation>
    <scope>NUCLEOTIDE SEQUENCE</scope>
    <source>
        <tissue evidence="1">Shoot tissue taken approximately 20 cm above the soil surface</tissue>
    </source>
</reference>
<dbReference type="AlphaFoldDB" id="A0A0A9AKQ9"/>
<proteinExistence type="predicted"/>
<sequence>MKPEVMIREGWSKAKLLQIFVTSQVAHHAELNY</sequence>
<protein>
    <submittedName>
        <fullName evidence="1">Uncharacterized protein</fullName>
    </submittedName>
</protein>
<evidence type="ECO:0000313" key="1">
    <source>
        <dbReference type="EMBL" id="JAD50458.1"/>
    </source>
</evidence>
<organism evidence="1">
    <name type="scientific">Arundo donax</name>
    <name type="common">Giant reed</name>
    <name type="synonym">Donax arundinaceus</name>
    <dbReference type="NCBI Taxonomy" id="35708"/>
    <lineage>
        <taxon>Eukaryota</taxon>
        <taxon>Viridiplantae</taxon>
        <taxon>Streptophyta</taxon>
        <taxon>Embryophyta</taxon>
        <taxon>Tracheophyta</taxon>
        <taxon>Spermatophyta</taxon>
        <taxon>Magnoliopsida</taxon>
        <taxon>Liliopsida</taxon>
        <taxon>Poales</taxon>
        <taxon>Poaceae</taxon>
        <taxon>PACMAD clade</taxon>
        <taxon>Arundinoideae</taxon>
        <taxon>Arundineae</taxon>
        <taxon>Arundo</taxon>
    </lineage>
</organism>
<accession>A0A0A9AKQ9</accession>
<dbReference type="EMBL" id="GBRH01247437">
    <property type="protein sequence ID" value="JAD50458.1"/>
    <property type="molecule type" value="Transcribed_RNA"/>
</dbReference>
<reference evidence="1" key="1">
    <citation type="submission" date="2014-09" db="EMBL/GenBank/DDBJ databases">
        <authorList>
            <person name="Magalhaes I.L.F."/>
            <person name="Oliveira U."/>
            <person name="Santos F.R."/>
            <person name="Vidigal T.H.D.A."/>
            <person name="Brescovit A.D."/>
            <person name="Santos A.J."/>
        </authorList>
    </citation>
    <scope>NUCLEOTIDE SEQUENCE</scope>
    <source>
        <tissue evidence="1">Shoot tissue taken approximately 20 cm above the soil surface</tissue>
    </source>
</reference>